<name>D8RQ48_SELML</name>
<reference evidence="3 4" key="1">
    <citation type="journal article" date="2011" name="Science">
        <title>The Selaginella genome identifies genetic changes associated with the evolution of vascular plants.</title>
        <authorList>
            <person name="Banks J.A."/>
            <person name="Nishiyama T."/>
            <person name="Hasebe M."/>
            <person name="Bowman J.L."/>
            <person name="Gribskov M."/>
            <person name="dePamphilis C."/>
            <person name="Albert V.A."/>
            <person name="Aono N."/>
            <person name="Aoyama T."/>
            <person name="Ambrose B.A."/>
            <person name="Ashton N.W."/>
            <person name="Axtell M.J."/>
            <person name="Barker E."/>
            <person name="Barker M.S."/>
            <person name="Bennetzen J.L."/>
            <person name="Bonawitz N.D."/>
            <person name="Chapple C."/>
            <person name="Cheng C."/>
            <person name="Correa L.G."/>
            <person name="Dacre M."/>
            <person name="DeBarry J."/>
            <person name="Dreyer I."/>
            <person name="Elias M."/>
            <person name="Engstrom E.M."/>
            <person name="Estelle M."/>
            <person name="Feng L."/>
            <person name="Finet C."/>
            <person name="Floyd S.K."/>
            <person name="Frommer W.B."/>
            <person name="Fujita T."/>
            <person name="Gramzow L."/>
            <person name="Gutensohn M."/>
            <person name="Harholt J."/>
            <person name="Hattori M."/>
            <person name="Heyl A."/>
            <person name="Hirai T."/>
            <person name="Hiwatashi Y."/>
            <person name="Ishikawa M."/>
            <person name="Iwata M."/>
            <person name="Karol K.G."/>
            <person name="Koehler B."/>
            <person name="Kolukisaoglu U."/>
            <person name="Kubo M."/>
            <person name="Kurata T."/>
            <person name="Lalonde S."/>
            <person name="Li K."/>
            <person name="Li Y."/>
            <person name="Litt A."/>
            <person name="Lyons E."/>
            <person name="Manning G."/>
            <person name="Maruyama T."/>
            <person name="Michael T.P."/>
            <person name="Mikami K."/>
            <person name="Miyazaki S."/>
            <person name="Morinaga S."/>
            <person name="Murata T."/>
            <person name="Mueller-Roeber B."/>
            <person name="Nelson D.R."/>
            <person name="Obara M."/>
            <person name="Oguri Y."/>
            <person name="Olmstead R.G."/>
            <person name="Onodera N."/>
            <person name="Petersen B.L."/>
            <person name="Pils B."/>
            <person name="Prigge M."/>
            <person name="Rensing S.A."/>
            <person name="Riano-Pachon D.M."/>
            <person name="Roberts A.W."/>
            <person name="Sato Y."/>
            <person name="Scheller H.V."/>
            <person name="Schulz B."/>
            <person name="Schulz C."/>
            <person name="Shakirov E.V."/>
            <person name="Shibagaki N."/>
            <person name="Shinohara N."/>
            <person name="Shippen D.E."/>
            <person name="Soerensen I."/>
            <person name="Sotooka R."/>
            <person name="Sugimoto N."/>
            <person name="Sugita M."/>
            <person name="Sumikawa N."/>
            <person name="Tanurdzic M."/>
            <person name="Theissen G."/>
            <person name="Ulvskov P."/>
            <person name="Wakazuki S."/>
            <person name="Weng J.K."/>
            <person name="Willats W.W."/>
            <person name="Wipf D."/>
            <person name="Wolf P.G."/>
            <person name="Yang L."/>
            <person name="Zimmer A.D."/>
            <person name="Zhu Q."/>
            <person name="Mitros T."/>
            <person name="Hellsten U."/>
            <person name="Loque D."/>
            <person name="Otillar R."/>
            <person name="Salamov A."/>
            <person name="Schmutz J."/>
            <person name="Shapiro H."/>
            <person name="Lindquist E."/>
            <person name="Lucas S."/>
            <person name="Rokhsar D."/>
            <person name="Grigoriev I.V."/>
        </authorList>
    </citation>
    <scope>NUCLEOTIDE SEQUENCE [LARGE SCALE GENOMIC DNA]</scope>
</reference>
<protein>
    <submittedName>
        <fullName evidence="3">Uncharacterized protein RPD1L3-1</fullName>
    </submittedName>
</protein>
<dbReference type="PANTHER" id="PTHR31476">
    <property type="entry name" value="PROTEIN WHAT'S THIS FACTOR 1 HOMOLOG, CHLOROPLASTIC"/>
    <property type="match status" value="1"/>
</dbReference>
<dbReference type="FunCoup" id="D8RQ48">
    <property type="interactions" value="1280"/>
</dbReference>
<dbReference type="HOGENOM" id="CLU_403037_0_0_1"/>
<dbReference type="Proteomes" id="UP000001514">
    <property type="component" value="Unassembled WGS sequence"/>
</dbReference>
<evidence type="ECO:0000259" key="2">
    <source>
        <dbReference type="Pfam" id="PF11955"/>
    </source>
</evidence>
<dbReference type="EMBL" id="GL377586">
    <property type="protein sequence ID" value="EFJ25593.1"/>
    <property type="molecule type" value="Genomic_DNA"/>
</dbReference>
<evidence type="ECO:0000313" key="4">
    <source>
        <dbReference type="Proteomes" id="UP000001514"/>
    </source>
</evidence>
<feature type="region of interest" description="Disordered" evidence="1">
    <location>
        <begin position="592"/>
        <end position="683"/>
    </location>
</feature>
<evidence type="ECO:0000313" key="3">
    <source>
        <dbReference type="EMBL" id="EFJ25593.1"/>
    </source>
</evidence>
<dbReference type="eggNOG" id="ENOG502QRW0">
    <property type="taxonomic scope" value="Eukaryota"/>
</dbReference>
<evidence type="ECO:0000256" key="1">
    <source>
        <dbReference type="SAM" id="MobiDB-lite"/>
    </source>
</evidence>
<keyword evidence="4" id="KW-1185">Reference proteome</keyword>
<dbReference type="InterPro" id="IPR045040">
    <property type="entry name" value="PORR_fam"/>
</dbReference>
<dbReference type="Pfam" id="PF11955">
    <property type="entry name" value="PORR"/>
    <property type="match status" value="1"/>
</dbReference>
<dbReference type="InParanoid" id="D8RQ48"/>
<gene>
    <name evidence="3" type="primary">RPD1L3-1</name>
    <name evidence="3" type="ORF">SELMODRAFT_451376</name>
</gene>
<organism evidence="4">
    <name type="scientific">Selaginella moellendorffii</name>
    <name type="common">Spikemoss</name>
    <dbReference type="NCBI Taxonomy" id="88036"/>
    <lineage>
        <taxon>Eukaryota</taxon>
        <taxon>Viridiplantae</taxon>
        <taxon>Streptophyta</taxon>
        <taxon>Embryophyta</taxon>
        <taxon>Tracheophyta</taxon>
        <taxon>Lycopodiopsida</taxon>
        <taxon>Selaginellales</taxon>
        <taxon>Selaginellaceae</taxon>
        <taxon>Selaginella</taxon>
    </lineage>
</organism>
<dbReference type="GeneID" id="9641690"/>
<feature type="domain" description="PORR" evidence="2">
    <location>
        <begin position="142"/>
        <end position="460"/>
    </location>
</feature>
<accession>D8RQ48</accession>
<proteinExistence type="predicted"/>
<dbReference type="OrthoDB" id="1676166at2759"/>
<dbReference type="KEGG" id="smo:SELMODRAFT_451376"/>
<dbReference type="GO" id="GO:0003723">
    <property type="term" value="F:RNA binding"/>
    <property type="evidence" value="ECO:0007669"/>
    <property type="project" value="InterPro"/>
</dbReference>
<sequence>MQRLGARRLLLPCPRSLRDGAPSPPRSAFSPGNRLLHGCAGIFPGSGAARSIRDGSPLPLRTIFSSQNRRLHCCGRVFPCAGAARLLVPQIFPTVSSTPWRIQKRFMGGAKKSMARARKNFAKKVRKQIRAKQLSQRPQIAALDVHLRRETRMRMVWNVKLILASRDGHVIPSTEFTRLARDLGFPKAKLFADFVNSFPGVFKISSDQEDRRVRWLEFTEKAELLIDQEEKVMREYHEPLIVRNLRKILMMVPAHRVLLTKLSHIRSSLWMPDNFKTAILPKYPQYFTVTGAYLELAAYDKALAVTTRELNQRMKGGGKAGDRDKYSFRICVEPHTVLHRSILKRILSFQRLPFPSPYEPVAELDLRSMEGQKRVVAIFHEFLSLTVEKKAYVDHVGFFTRDLGLPQKLEDMLCRFPHIFYVSMRGDRHVVFLKEYYRKGQLIEKHPLFTIKQEFGRLMDFRVFRESRPREVRGICAESFVAPRQPVSETGWSFPFPPAPQGCALQTRQGDVPQAKVGEVVEAATVVDPVKGANAPLTNGANPRSRAVILKKLGLFSDDEKSDEEGRQSVAPATAVEDRAPDSEIFLQLGFDDEDESPKDVSATPGKQPSLGAKLGFCSDDENSDDERRQVSIGGGGGGDSWSWKALQPSPQEEPPLERKRKKRVSKPFWEKKPFDGFNDPFF</sequence>
<dbReference type="Gramene" id="EFJ25593">
    <property type="protein sequence ID" value="EFJ25593"/>
    <property type="gene ID" value="SELMODRAFT_451376"/>
</dbReference>
<dbReference type="PANTHER" id="PTHR31476:SF11">
    <property type="entry name" value="UBIQUITIN CARBOXYL-TERMINAL HYDROLASE FAMILY PROTEIN"/>
    <property type="match status" value="1"/>
</dbReference>
<dbReference type="InterPro" id="IPR021099">
    <property type="entry name" value="PORR_domain"/>
</dbReference>
<dbReference type="AlphaFoldDB" id="D8RQ48"/>